<organism evidence="2 3">
    <name type="scientific">Bodo saltans</name>
    <name type="common">Flagellated protozoan</name>
    <dbReference type="NCBI Taxonomy" id="75058"/>
    <lineage>
        <taxon>Eukaryota</taxon>
        <taxon>Discoba</taxon>
        <taxon>Euglenozoa</taxon>
        <taxon>Kinetoplastea</taxon>
        <taxon>Metakinetoplastina</taxon>
        <taxon>Eubodonida</taxon>
        <taxon>Bodonidae</taxon>
        <taxon>Bodo</taxon>
    </lineage>
</organism>
<feature type="region of interest" description="Disordered" evidence="1">
    <location>
        <begin position="66"/>
        <end position="91"/>
    </location>
</feature>
<dbReference type="EMBL" id="CYKH01002159">
    <property type="protein sequence ID" value="CUG93510.1"/>
    <property type="molecule type" value="Genomic_DNA"/>
</dbReference>
<proteinExistence type="predicted"/>
<accession>A0A0S4JRU8</accession>
<dbReference type="AlphaFoldDB" id="A0A0S4JRU8"/>
<protein>
    <submittedName>
        <fullName evidence="2">Uncharacterized protein</fullName>
    </submittedName>
</protein>
<reference evidence="3" key="1">
    <citation type="submission" date="2015-09" db="EMBL/GenBank/DDBJ databases">
        <authorList>
            <consortium name="Pathogen Informatics"/>
        </authorList>
    </citation>
    <scope>NUCLEOTIDE SEQUENCE [LARGE SCALE GENOMIC DNA]</scope>
    <source>
        <strain evidence="3">Lake Konstanz</strain>
    </source>
</reference>
<feature type="compositionally biased region" description="Polar residues" evidence="1">
    <location>
        <begin position="76"/>
        <end position="91"/>
    </location>
</feature>
<evidence type="ECO:0000313" key="2">
    <source>
        <dbReference type="EMBL" id="CUG93510.1"/>
    </source>
</evidence>
<evidence type="ECO:0000313" key="3">
    <source>
        <dbReference type="Proteomes" id="UP000051952"/>
    </source>
</evidence>
<evidence type="ECO:0000256" key="1">
    <source>
        <dbReference type="SAM" id="MobiDB-lite"/>
    </source>
</evidence>
<sequence>MPSWKSQPRGPIELGEEDVCFDDFMTSLHRPTVKGSAHARAQLDAQQISYSSSADAAPRQFAAQLDYPPSPVERWPQSTQQTNSSRQHQNGASQLQLEQLVFQHQSLIDQLLIELALEREARIALEDRVVLLEDKLQQRNAPLQTISPHSASSNKYTGNLQELETVRSQPAQPLHAPGNSAAVDAHVSSLSLLRKRTLTNRTDIVSPPRRGWSTITEDSMHS</sequence>
<gene>
    <name evidence="2" type="ORF">BSAL_43245</name>
</gene>
<dbReference type="VEuPathDB" id="TriTrypDB:BSAL_43245"/>
<keyword evidence="3" id="KW-1185">Reference proteome</keyword>
<dbReference type="Proteomes" id="UP000051952">
    <property type="component" value="Unassembled WGS sequence"/>
</dbReference>
<name>A0A0S4JRU8_BODSA</name>